<dbReference type="SUPFAM" id="SSF55718">
    <property type="entry name" value="SCP-like"/>
    <property type="match status" value="1"/>
</dbReference>
<reference evidence="2" key="1">
    <citation type="submission" date="2020-05" db="EMBL/GenBank/DDBJ databases">
        <authorList>
            <person name="Chiriac C."/>
            <person name="Salcher M."/>
            <person name="Ghai R."/>
            <person name="Kavagutti S V."/>
        </authorList>
    </citation>
    <scope>NUCLEOTIDE SEQUENCE</scope>
</reference>
<name>A0A6J7R833_9ZZZZ</name>
<dbReference type="InterPro" id="IPR041629">
    <property type="entry name" value="SCP_3"/>
</dbReference>
<dbReference type="AlphaFoldDB" id="A0A6J7R833"/>
<protein>
    <submittedName>
        <fullName evidence="2">Unannotated protein</fullName>
    </submittedName>
</protein>
<dbReference type="EMBL" id="CAFBPD010000315">
    <property type="protein sequence ID" value="CAB5024877.1"/>
    <property type="molecule type" value="Genomic_DNA"/>
</dbReference>
<dbReference type="InterPro" id="IPR036527">
    <property type="entry name" value="SCP2_sterol-bd_dom_sf"/>
</dbReference>
<proteinExistence type="predicted"/>
<dbReference type="Pfam" id="PF17844">
    <property type="entry name" value="SCP_3"/>
    <property type="match status" value="1"/>
</dbReference>
<evidence type="ECO:0000259" key="1">
    <source>
        <dbReference type="Pfam" id="PF17844"/>
    </source>
</evidence>
<dbReference type="Gene3D" id="3.30.1050.40">
    <property type="match status" value="1"/>
</dbReference>
<evidence type="ECO:0000313" key="2">
    <source>
        <dbReference type="EMBL" id="CAB5024877.1"/>
    </source>
</evidence>
<organism evidence="2">
    <name type="scientific">freshwater metagenome</name>
    <dbReference type="NCBI Taxonomy" id="449393"/>
    <lineage>
        <taxon>unclassified sequences</taxon>
        <taxon>metagenomes</taxon>
        <taxon>ecological metagenomes</taxon>
    </lineage>
</organism>
<gene>
    <name evidence="2" type="ORF">UFOPK4061_01612</name>
</gene>
<sequence length="123" mass="12812">MIVPAAIAVVVSQIESGGVPAREDMKSAVKVSLARLVEIAPGRSVEVRVPPFGAVQAIEGRTHRRGTPSAVVETDPATWVRLATGSLTWAQAVASGLLHASGERSDLSGLLPLYGFRGGETIQ</sequence>
<feature type="domain" description="Bacterial SCP orthologue" evidence="1">
    <location>
        <begin position="22"/>
        <end position="113"/>
    </location>
</feature>
<accession>A0A6J7R833</accession>